<keyword evidence="5" id="KW-1185">Reference proteome</keyword>
<evidence type="ECO:0000259" key="3">
    <source>
        <dbReference type="PROSITE" id="PS51677"/>
    </source>
</evidence>
<protein>
    <submittedName>
        <fullName evidence="4">Peptidoglycan/xylan/chitin deacetylase (PgdA/CDA1 family)</fullName>
    </submittedName>
</protein>
<feature type="signal peptide" evidence="2">
    <location>
        <begin position="1"/>
        <end position="20"/>
    </location>
</feature>
<organism evidence="4 5">
    <name type="scientific">Virgibacillus alimentarius</name>
    <dbReference type="NCBI Taxonomy" id="698769"/>
    <lineage>
        <taxon>Bacteria</taxon>
        <taxon>Bacillati</taxon>
        <taxon>Bacillota</taxon>
        <taxon>Bacilli</taxon>
        <taxon>Bacillales</taxon>
        <taxon>Bacillaceae</taxon>
        <taxon>Virgibacillus</taxon>
    </lineage>
</organism>
<dbReference type="EMBL" id="JAGIKX010000004">
    <property type="protein sequence ID" value="MBP2256908.1"/>
    <property type="molecule type" value="Genomic_DNA"/>
</dbReference>
<dbReference type="Pfam" id="PF01522">
    <property type="entry name" value="Polysacc_deac_1"/>
    <property type="match status" value="1"/>
</dbReference>
<dbReference type="InterPro" id="IPR002509">
    <property type="entry name" value="NODB_dom"/>
</dbReference>
<proteinExistence type="predicted"/>
<dbReference type="SUPFAM" id="SSF88713">
    <property type="entry name" value="Glycoside hydrolase/deacetylase"/>
    <property type="match status" value="1"/>
</dbReference>
<accession>A0ABS4S5Y2</accession>
<feature type="domain" description="NodB homology" evidence="3">
    <location>
        <begin position="97"/>
        <end position="277"/>
    </location>
</feature>
<feature type="compositionally biased region" description="Basic and acidic residues" evidence="1">
    <location>
        <begin position="38"/>
        <end position="61"/>
    </location>
</feature>
<feature type="chain" id="PRO_5045246360" evidence="2">
    <location>
        <begin position="21"/>
        <end position="286"/>
    </location>
</feature>
<dbReference type="PROSITE" id="PS51677">
    <property type="entry name" value="NODB"/>
    <property type="match status" value="1"/>
</dbReference>
<dbReference type="CDD" id="cd10917">
    <property type="entry name" value="CE4_NodB_like_6s_7s"/>
    <property type="match status" value="1"/>
</dbReference>
<evidence type="ECO:0000313" key="5">
    <source>
        <dbReference type="Proteomes" id="UP001519294"/>
    </source>
</evidence>
<dbReference type="Proteomes" id="UP001519294">
    <property type="component" value="Unassembled WGS sequence"/>
</dbReference>
<dbReference type="Gene3D" id="3.20.20.370">
    <property type="entry name" value="Glycoside hydrolase/deacetylase"/>
    <property type="match status" value="1"/>
</dbReference>
<evidence type="ECO:0000256" key="2">
    <source>
        <dbReference type="SAM" id="SignalP"/>
    </source>
</evidence>
<dbReference type="InterPro" id="IPR011330">
    <property type="entry name" value="Glyco_hydro/deAcase_b/a-brl"/>
</dbReference>
<feature type="region of interest" description="Disordered" evidence="1">
    <location>
        <begin position="26"/>
        <end position="75"/>
    </location>
</feature>
<dbReference type="PROSITE" id="PS51257">
    <property type="entry name" value="PROKAR_LIPOPROTEIN"/>
    <property type="match status" value="1"/>
</dbReference>
<evidence type="ECO:0000313" key="4">
    <source>
        <dbReference type="EMBL" id="MBP2256908.1"/>
    </source>
</evidence>
<sequence length="286" mass="32821">MKRILVLFGMILMISLAACSGSEETLKKDNETNASSHQTEHQEKKVSPSKNKENDDQNKQDNDEEMDEEKQKFAEKKYKVDTNSWSIVPLEDQIEEKVALLTIDDAPDNHAVEMAKTLKELDVNAIFFVNGHFLETDEDKGKLKEIYDMGFLIGNHTYSHAFLPDLSEQEQKEEIVKVSDMVEEITGERPKFFRAPNGANTDYSKQVADKEGMILMNWTYGFDWEPEYQTKEAITDIMVNTEYLNDGANLLMHDRKWTAAGLHDIVRGLEEKGYEIVDPNSIQTKE</sequence>
<keyword evidence="2" id="KW-0732">Signal</keyword>
<gene>
    <name evidence="4" type="ORF">J2Z81_000852</name>
</gene>
<reference evidence="4 5" key="1">
    <citation type="submission" date="2021-03" db="EMBL/GenBank/DDBJ databases">
        <title>Genomic Encyclopedia of Type Strains, Phase IV (KMG-IV): sequencing the most valuable type-strain genomes for metagenomic binning, comparative biology and taxonomic classification.</title>
        <authorList>
            <person name="Goeker M."/>
        </authorList>
    </citation>
    <scope>NUCLEOTIDE SEQUENCE [LARGE SCALE GENOMIC DNA]</scope>
    <source>
        <strain evidence="4 5">DSM 25790</strain>
    </source>
</reference>
<evidence type="ECO:0000256" key="1">
    <source>
        <dbReference type="SAM" id="MobiDB-lite"/>
    </source>
</evidence>
<dbReference type="InterPro" id="IPR050248">
    <property type="entry name" value="Polysacc_deacetylase_ArnD"/>
</dbReference>
<name>A0ABS4S5Y2_9BACI</name>
<dbReference type="PANTHER" id="PTHR10587">
    <property type="entry name" value="GLYCOSYL TRANSFERASE-RELATED"/>
    <property type="match status" value="1"/>
</dbReference>
<comment type="caution">
    <text evidence="4">The sequence shown here is derived from an EMBL/GenBank/DDBJ whole genome shotgun (WGS) entry which is preliminary data.</text>
</comment>